<dbReference type="AlphaFoldDB" id="A0AA40DF50"/>
<gene>
    <name evidence="2" type="ORF">QBC41DRAFT_43130</name>
</gene>
<feature type="compositionally biased region" description="Polar residues" evidence="1">
    <location>
        <begin position="36"/>
        <end position="48"/>
    </location>
</feature>
<feature type="compositionally biased region" description="Pro residues" evidence="1">
    <location>
        <begin position="51"/>
        <end position="62"/>
    </location>
</feature>
<evidence type="ECO:0000256" key="1">
    <source>
        <dbReference type="SAM" id="MobiDB-lite"/>
    </source>
</evidence>
<keyword evidence="3" id="KW-1185">Reference proteome</keyword>
<feature type="compositionally biased region" description="Low complexity" evidence="1">
    <location>
        <begin position="121"/>
        <end position="134"/>
    </location>
</feature>
<evidence type="ECO:0000313" key="3">
    <source>
        <dbReference type="Proteomes" id="UP001174997"/>
    </source>
</evidence>
<feature type="compositionally biased region" description="Low complexity" evidence="1">
    <location>
        <begin position="194"/>
        <end position="211"/>
    </location>
</feature>
<dbReference type="EMBL" id="JAULSY010000017">
    <property type="protein sequence ID" value="KAK0671968.1"/>
    <property type="molecule type" value="Genomic_DNA"/>
</dbReference>
<feature type="compositionally biased region" description="Basic and acidic residues" evidence="1">
    <location>
        <begin position="94"/>
        <end position="105"/>
    </location>
</feature>
<feature type="compositionally biased region" description="Low complexity" evidence="1">
    <location>
        <begin position="304"/>
        <end position="322"/>
    </location>
</feature>
<name>A0AA40DF50_9PEZI</name>
<feature type="region of interest" description="Disordered" evidence="1">
    <location>
        <begin position="121"/>
        <end position="215"/>
    </location>
</feature>
<feature type="compositionally biased region" description="Polar residues" evidence="1">
    <location>
        <begin position="149"/>
        <end position="164"/>
    </location>
</feature>
<reference evidence="2" key="1">
    <citation type="submission" date="2023-06" db="EMBL/GenBank/DDBJ databases">
        <title>Genome-scale phylogeny and comparative genomics of the fungal order Sordariales.</title>
        <authorList>
            <consortium name="Lawrence Berkeley National Laboratory"/>
            <person name="Hensen N."/>
            <person name="Bonometti L."/>
            <person name="Westerberg I."/>
            <person name="Brannstrom I.O."/>
            <person name="Guillou S."/>
            <person name="Cros-Aarteil S."/>
            <person name="Calhoun S."/>
            <person name="Haridas S."/>
            <person name="Kuo A."/>
            <person name="Mondo S."/>
            <person name="Pangilinan J."/>
            <person name="Riley R."/>
            <person name="Labutti K."/>
            <person name="Andreopoulos B."/>
            <person name="Lipzen A."/>
            <person name="Chen C."/>
            <person name="Yanf M."/>
            <person name="Daum C."/>
            <person name="Ng V."/>
            <person name="Clum A."/>
            <person name="Steindorff A."/>
            <person name="Ohm R."/>
            <person name="Martin F."/>
            <person name="Silar P."/>
            <person name="Natvig D."/>
            <person name="Lalanne C."/>
            <person name="Gautier V."/>
            <person name="Ament-Velasquez S.L."/>
            <person name="Kruys A."/>
            <person name="Hutchinson M.I."/>
            <person name="Powell A.J."/>
            <person name="Barry K."/>
            <person name="Miller A.N."/>
            <person name="Grigoriev I.V."/>
            <person name="Debuchy R."/>
            <person name="Gladieux P."/>
            <person name="Thoren M.H."/>
            <person name="Johannesson H."/>
        </authorList>
    </citation>
    <scope>NUCLEOTIDE SEQUENCE</scope>
    <source>
        <strain evidence="2">CBS 307.81</strain>
    </source>
</reference>
<sequence length="389" mass="40175">MPDLNSVPPSPHFLSRRASQQMPPPPAPSSLVLPSNQAAVNNPNSTTTPVLPSPQFPPPISPLPGSIMTTGDNTGVGSGPGPVRHPRPPTAAELHSELEKEQEARINRLARELAALRALHNESVVSNASSTSATGTEPGDPRSGRHIRTLSNTSARSNIGSVSAASMAGISSPAPIRPSPHQPPSTALGGVALSRQGSTASRRSRTGSPAPLGLYGSSYSNEPTLANYFSSRVPHASASTSVLATPGSTSDLSPGLIPATDRYQETAFYREQLEATKRENDELKKRVRELERMVRNRRGSDVSGAGATPGAGASRRVRSDSVSTTTSVAASVATSATGAGGISVAAQRRPRITSATSGQAEGGALEQEVRVGESASSSGLQRGVDFPAR</sequence>
<dbReference type="Proteomes" id="UP001174997">
    <property type="component" value="Unassembled WGS sequence"/>
</dbReference>
<comment type="caution">
    <text evidence="2">The sequence shown here is derived from an EMBL/GenBank/DDBJ whole genome shotgun (WGS) entry which is preliminary data.</text>
</comment>
<protein>
    <submittedName>
        <fullName evidence="2">Uncharacterized protein</fullName>
    </submittedName>
</protein>
<proteinExistence type="predicted"/>
<organism evidence="2 3">
    <name type="scientific">Cercophora samala</name>
    <dbReference type="NCBI Taxonomy" id="330535"/>
    <lineage>
        <taxon>Eukaryota</taxon>
        <taxon>Fungi</taxon>
        <taxon>Dikarya</taxon>
        <taxon>Ascomycota</taxon>
        <taxon>Pezizomycotina</taxon>
        <taxon>Sordariomycetes</taxon>
        <taxon>Sordariomycetidae</taxon>
        <taxon>Sordariales</taxon>
        <taxon>Lasiosphaeriaceae</taxon>
        <taxon>Cercophora</taxon>
    </lineage>
</organism>
<dbReference type="PANTHER" id="PTHR39610">
    <property type="entry name" value="BZIP DOMAIN-CONTAINING PROTEIN-RELATED"/>
    <property type="match status" value="1"/>
</dbReference>
<dbReference type="PANTHER" id="PTHR39610:SF1">
    <property type="match status" value="1"/>
</dbReference>
<feature type="region of interest" description="Disordered" evidence="1">
    <location>
        <begin position="340"/>
        <end position="389"/>
    </location>
</feature>
<feature type="region of interest" description="Disordered" evidence="1">
    <location>
        <begin position="1"/>
        <end position="105"/>
    </location>
</feature>
<accession>A0AA40DF50</accession>
<feature type="region of interest" description="Disordered" evidence="1">
    <location>
        <begin position="295"/>
        <end position="322"/>
    </location>
</feature>
<evidence type="ECO:0000313" key="2">
    <source>
        <dbReference type="EMBL" id="KAK0671968.1"/>
    </source>
</evidence>